<dbReference type="InterPro" id="IPR033432">
    <property type="entry name" value="GH94_catalytic"/>
</dbReference>
<sequence>MTFFNLFARAPSAWDNPEPVREELFSAERLEDHARSLAAAQKVTPKPVKAPPLAARLAQNGAVLLAAYKTLLQGTDEGRAITPAAEWLIDNYHLIEKQIRAIQSDLPAGYYRQLPKLSSGPFAGYPRVFGMAWAFVAHTDSRFDSSMLVGYVRAYQQAQPLTIGELWAVSITLRLVMIENLRRLAEEIVNGRAARHLADDLADRLLGASGRKAEPAKIVLADHENDARSPSFAVQLIHRLRDQDPKVTPALDWLYQRLAAQQTGADDLVREAHRRQGATSVTVRNIITSLRLISDVDWQDLFEEVSLVDTALGADPAYKAMDFPTRNLYRAAIEDLARGSEGDELDIAHKAVAAARRCHDFTPAQADARKSDAGYHLIGGGRPAFEAAIGYHPRKQKWRVRLHRANGIGFYAGAIATVALILLAAPLFALAAMGFGGGALWILGGLGVIPAIDAGVALVNRAVGFGFHANLLPALELADGVPPHLRTLVAVPTLLTSARSIEEQIERLEIHHLASPEGDLHFALLSDWLDAGAKHVEGDDALLAVAIAGIARLNARYGPAPGGPRFLLLHRHRVWNESQSRWIGWERKRGKLHELNRFLRGADDTGFVVLDGVPLAPPLNTSYVVTLDGDTRLPRETVRRLIGKMAHPLNRPRFDAAAGRIVEGYGVLQPRVTPSLPVGLEGSLFQRIFSSLSGIDPYASAVSDVYQDMFGEGSYAGKGIYDIDAFEAALAGRAPDSMLLSHDLFEGVFARAGLASDVEVVEEYPSRYDVGALRHHRWARGDWQLLPWIFGRGPRAPGAPKSASRVPAVGRWKMLDNLRRTLSAPLAVVALLAGFLLPFPACVVWTLFVVATIALPSMIPVIAAVPPLRPGVTLSSHFRALGGDLKLALILSALTIIFLADQAWLMGDAIFRTLYRLLVSRKNLLEWTPAAQASQARRLDLAGFYRRMFGASIFGALALIAGLVAGGFNALLAGGFAALWLASPAIALWVSLPPRLAARENPLADDDARALRLTARRTWRFFETFVTAADHHLPPDNFQEDPTALARRTSPTNMGLYLLAAASAHDFGWIGLDETVERLEATLSTMSGMERFRGHFYNWFDTGDLRPLDPKYVSSVDSGNLAGHLIALANACREWRAAQADGARMLAGVGDALALTRQEAARLRDGPKTQTVTWRQLDTALAELAGAVQENLGQQDDFATRLLNLALQAATMADMAKALASERGDADGADMLFWAQASVNAIAAHRADLSRGAEALAALCARLDKLEHVSRAMALDMDFGFLIDKQRNLLSIGCVAPEGALDANCYDLLASEARLASFFAIAKGDVPARHWFHLGRVATPVAHGAALISWSGSMFEYLMPSLVMRAPAGSLLDNTNRLVVGRQIAFAQKLGLPWGVSESAYNARDLELTYQYSNFGIPGLGLKRGLAYNSVVAPYATGLAAMVDPHAARANLDRLAQIGARGRYGFYEALDYTPTRVPKGQDCAIVRAFMAHHQGMTIVAIANAVLDAKMRTRFHSEPMVQATELLLQERMPRDVAVTHPWASEMKSPLRKGRDVEPLGGRRFVSPHQDNPATHLLSNGCFSTMLTAAGSGYSRWGKLALTRWREDPTSDDFGSYIFLRDVRTEAVWSAAFQPIGEEPDSYHVAFNEDRAEFTRRDGALTTTLDVVVSSEGDSEVRRVSVTNSGPRMREIEITSYAELALAPQAADIAHPAFSKLFVETEFLADVGALVATRRRRAPDEPEVWVGQLAVVDGESFGETEFETDRARFLGRGQGIRTPIAMIDGRRLSNSVGAVLDPIFALRRRVRIAPGGVARISFWTMAASTRETLLDIVDKHRDAAAFSRATTLAWTQAQVQLHHLGVTAGEASLFQRLASPVIYANATLRPPSPTILAGSGAQSGLWAQGISGDLPIVLLRINDSDDLDVARELLQAHEYWRMKRLAVDLVILNERQSSYVQDLQIALETLIRARHMRPRLPGEDSGGAAFVLRSDLIPTETSALLASIARVVIVAQRGGLLEQLERIIETARPSSVRAKRRIERAPRPASPLAETLEFFNGLGGFARDGQDYVTVLGPGQATPAPWINVVANESFGFQAATEGGGYTWSVNSRENQLTPWSNDPVSDRSGEAFFLRDDDSGDFWSPTALPIRLEEATYVARFGRGFCRFEHTSHDIESDLLQFAPVEGAIKISRLKLRNLSGRARHLSVTAFVEWALGPSRSAGLPFVTTSLDSTGAIFARNRWVAGFGARVAFADLGGRQTDWTGDRREFIGRNGTLRQPAAVASGASLSKTLGAGLDPCAALRSSVTLAPGASVEIIFLLGQGEDSQEARHLVESFRAADLDAVFAEVSQHWDALLGAVTVKTPDRAMDIMLNGWLLYQTVACRLWARAAFYQASGAYGFRDQLQDVLALAASHPAMTRAQILRAASRQFAEGDVQHWWLPHSGQGVRTRISDDRAWLAFAIGHYVQVSGDAAILDENLPFLEGRRLEPSEHDSFFTPSTSDETASLYEHGARALENSLDLGVHGLPLIGGGDWNDGMNRVGAGGAGESIWLGWLLFAALNRFAPLAEARGEFLRAETWRAHAGVLKTALEREGWDGDWYRRGFFDDGTPLGSSQSEECRIDCIAQSWAVLSGAASPERAAQAMASVERELIRPQDGLAPLFAPPFDKTALDPGYIKGYPPGIRENGGQYTHAALWSVMAFAELGQGDKAANLFAMLNPINHARTRADAHRYKVEPYVVAADIYANAPHVGRGGWTWYTGSAAWMQRAGLESILGIRLEGDTLRVNPCIPKGWTGFDVSLRRGASRYDIRVENPSGVERGVISVSVDGDDSQLTPLILPLVDDGRARQVIVRMGLVETKAIDMDVDLLLRP</sequence>
<proteinExistence type="predicted"/>
<dbReference type="OrthoDB" id="9769991at2"/>
<comment type="caution">
    <text evidence="7">The sequence shown here is derived from an EMBL/GenBank/DDBJ whole genome shotgun (WGS) entry which is preliminary data.</text>
</comment>
<keyword evidence="3" id="KW-1133">Transmembrane helix</keyword>
<dbReference type="InterPro" id="IPR019282">
    <property type="entry name" value="Glycoamylase-like_cons_dom"/>
</dbReference>
<feature type="transmembrane region" description="Helical" evidence="3">
    <location>
        <begin position="821"/>
        <end position="839"/>
    </location>
</feature>
<dbReference type="SUPFAM" id="SSF74650">
    <property type="entry name" value="Galactose mutarotase-like"/>
    <property type="match status" value="2"/>
</dbReference>
<evidence type="ECO:0000259" key="4">
    <source>
        <dbReference type="Pfam" id="PF06165"/>
    </source>
</evidence>
<dbReference type="InterPro" id="IPR008928">
    <property type="entry name" value="6-hairpin_glycosidase_sf"/>
</dbReference>
<feature type="transmembrane region" description="Helical" evidence="3">
    <location>
        <begin position="439"/>
        <end position="459"/>
    </location>
</feature>
<dbReference type="InterPro" id="IPR037820">
    <property type="entry name" value="GH94N_NdvB"/>
</dbReference>
<evidence type="ECO:0000313" key="8">
    <source>
        <dbReference type="Proteomes" id="UP000439113"/>
    </source>
</evidence>
<evidence type="ECO:0000256" key="3">
    <source>
        <dbReference type="SAM" id="Phobius"/>
    </source>
</evidence>
<keyword evidence="3" id="KW-0812">Transmembrane</keyword>
<evidence type="ECO:0000259" key="6">
    <source>
        <dbReference type="Pfam" id="PF17167"/>
    </source>
</evidence>
<feature type="transmembrane region" description="Helical" evidence="3">
    <location>
        <begin position="887"/>
        <end position="907"/>
    </location>
</feature>
<dbReference type="GO" id="GO:0005975">
    <property type="term" value="P:carbohydrate metabolic process"/>
    <property type="evidence" value="ECO:0007669"/>
    <property type="project" value="InterPro"/>
</dbReference>
<dbReference type="InterPro" id="IPR037018">
    <property type="entry name" value="GH65_N"/>
</dbReference>
<dbReference type="Pfam" id="PF06165">
    <property type="entry name" value="GH94_b-supersand"/>
    <property type="match status" value="2"/>
</dbReference>
<feature type="domain" description="Glycoamylase-like" evidence="5">
    <location>
        <begin position="1308"/>
        <end position="1507"/>
    </location>
</feature>
<dbReference type="Proteomes" id="UP000439113">
    <property type="component" value="Unassembled WGS sequence"/>
</dbReference>
<dbReference type="CDD" id="cd11756">
    <property type="entry name" value="GH94N_ChvB_NdvB_1_like"/>
    <property type="match status" value="1"/>
</dbReference>
<dbReference type="InterPro" id="IPR012341">
    <property type="entry name" value="6hp_glycosidase-like_sf"/>
</dbReference>
<organism evidence="7 8">
    <name type="scientific">Rhodoblastus acidophilus</name>
    <name type="common">Rhodopseudomonas acidophila</name>
    <dbReference type="NCBI Taxonomy" id="1074"/>
    <lineage>
        <taxon>Bacteria</taxon>
        <taxon>Pseudomonadati</taxon>
        <taxon>Pseudomonadota</taxon>
        <taxon>Alphaproteobacteria</taxon>
        <taxon>Hyphomicrobiales</taxon>
        <taxon>Rhodoblastaceae</taxon>
        <taxon>Rhodoblastus</taxon>
    </lineage>
</organism>
<dbReference type="GO" id="GO:0016757">
    <property type="term" value="F:glycosyltransferase activity"/>
    <property type="evidence" value="ECO:0007669"/>
    <property type="project" value="UniProtKB-KW"/>
</dbReference>
<dbReference type="PANTHER" id="PTHR37469:SF2">
    <property type="entry name" value="CELLOBIONIC ACID PHOSPHORYLASE"/>
    <property type="match status" value="1"/>
</dbReference>
<evidence type="ECO:0000313" key="7">
    <source>
        <dbReference type="EMBL" id="MTV32698.1"/>
    </source>
</evidence>
<feature type="domain" description="Glycosyl hydrolase 94 supersandwich" evidence="4">
    <location>
        <begin position="1563"/>
        <end position="1836"/>
    </location>
</feature>
<feature type="transmembrane region" description="Helical" evidence="3">
    <location>
        <begin position="944"/>
        <end position="964"/>
    </location>
</feature>
<feature type="domain" description="Glycosyl hydrolase 94 supersandwich" evidence="4">
    <location>
        <begin position="2065"/>
        <end position="2333"/>
    </location>
</feature>
<keyword evidence="1" id="KW-0328">Glycosyltransferase</keyword>
<gene>
    <name evidence="7" type="ORF">GJ654_17065</name>
</gene>
<dbReference type="InterPro" id="IPR010383">
    <property type="entry name" value="Glyco_hydrolase_94_b-supersand"/>
</dbReference>
<feature type="domain" description="Glycosyl hydrolase 94 catalytic" evidence="6">
    <location>
        <begin position="2347"/>
        <end position="2771"/>
    </location>
</feature>
<dbReference type="InterPro" id="IPR011013">
    <property type="entry name" value="Gal_mutarotase_sf_dom"/>
</dbReference>
<dbReference type="CDD" id="cd11753">
    <property type="entry name" value="GH94N_ChvB_NdvB_2_like"/>
    <property type="match status" value="1"/>
</dbReference>
<evidence type="ECO:0000259" key="5">
    <source>
        <dbReference type="Pfam" id="PF10091"/>
    </source>
</evidence>
<dbReference type="SUPFAM" id="SSF48208">
    <property type="entry name" value="Six-hairpin glycosidases"/>
    <property type="match status" value="1"/>
</dbReference>
<dbReference type="PANTHER" id="PTHR37469">
    <property type="entry name" value="CELLOBIONIC ACID PHOSPHORYLASE-RELATED"/>
    <property type="match status" value="1"/>
</dbReference>
<dbReference type="Gene3D" id="1.50.10.140">
    <property type="match status" value="2"/>
</dbReference>
<dbReference type="Gene3D" id="1.50.10.10">
    <property type="match status" value="1"/>
</dbReference>
<dbReference type="InterPro" id="IPR037824">
    <property type="entry name" value="GH94N_2_NdvB"/>
</dbReference>
<dbReference type="Pfam" id="PF17167">
    <property type="entry name" value="Glyco_hydro_94"/>
    <property type="match status" value="1"/>
</dbReference>
<evidence type="ECO:0000256" key="1">
    <source>
        <dbReference type="ARBA" id="ARBA00022676"/>
    </source>
</evidence>
<dbReference type="Gene3D" id="2.70.98.40">
    <property type="entry name" value="Glycoside hydrolase, family 65, N-terminal domain"/>
    <property type="match status" value="2"/>
</dbReference>
<accession>A0A6N8DQY0</accession>
<evidence type="ECO:0000256" key="2">
    <source>
        <dbReference type="ARBA" id="ARBA00022679"/>
    </source>
</evidence>
<dbReference type="EMBL" id="WNKS01000020">
    <property type="protein sequence ID" value="MTV32698.1"/>
    <property type="molecule type" value="Genomic_DNA"/>
</dbReference>
<name>A0A6N8DQY0_RHOAC</name>
<dbReference type="SMART" id="SM01068">
    <property type="entry name" value="CBM_X"/>
    <property type="match status" value="2"/>
</dbReference>
<dbReference type="Pfam" id="PF10091">
    <property type="entry name" value="Glycoamylase"/>
    <property type="match status" value="1"/>
</dbReference>
<dbReference type="GO" id="GO:0030246">
    <property type="term" value="F:carbohydrate binding"/>
    <property type="evidence" value="ECO:0007669"/>
    <property type="project" value="InterPro"/>
</dbReference>
<reference evidence="7 8" key="1">
    <citation type="submission" date="2019-11" db="EMBL/GenBank/DDBJ databases">
        <title>Whole-genome sequence of a Rhodoblastus acidophilus DSM 142.</title>
        <authorList>
            <person name="Kyndt J.A."/>
            <person name="Meyer T.E."/>
        </authorList>
    </citation>
    <scope>NUCLEOTIDE SEQUENCE [LARGE SCALE GENOMIC DNA]</scope>
    <source>
        <strain evidence="7 8">DSM 142</strain>
    </source>
</reference>
<feature type="transmembrane region" description="Helical" evidence="3">
    <location>
        <begin position="408"/>
        <end position="433"/>
    </location>
</feature>
<keyword evidence="3" id="KW-0472">Membrane</keyword>
<protein>
    <submittedName>
        <fullName evidence="7">Glycosyl transferase</fullName>
    </submittedName>
</protein>
<dbReference type="InterPro" id="IPR052047">
    <property type="entry name" value="GH94_Enzymes"/>
</dbReference>
<dbReference type="RefSeq" id="WP_155447387.1">
    <property type="nucleotide sequence ID" value="NZ_JAOQNR010000004.1"/>
</dbReference>
<dbReference type="Gene3D" id="2.60.420.10">
    <property type="entry name" value="Maltose phosphorylase, domain 3"/>
    <property type="match status" value="1"/>
</dbReference>
<feature type="transmembrane region" description="Helical" evidence="3">
    <location>
        <begin position="845"/>
        <end position="866"/>
    </location>
</feature>
<keyword evidence="2 7" id="KW-0808">Transferase</keyword>